<reference evidence="3 4" key="1">
    <citation type="journal article" date="2007" name="Nature">
        <title>Evolution of genes and genomes on the Drosophila phylogeny.</title>
        <authorList>
            <consortium name="Drosophila 12 Genomes Consortium"/>
            <person name="Clark A.G."/>
            <person name="Eisen M.B."/>
            <person name="Smith D.R."/>
            <person name="Bergman C.M."/>
            <person name="Oliver B."/>
            <person name="Markow T.A."/>
            <person name="Kaufman T.C."/>
            <person name="Kellis M."/>
            <person name="Gelbart W."/>
            <person name="Iyer V.N."/>
            <person name="Pollard D.A."/>
            <person name="Sackton T.B."/>
            <person name="Larracuente A.M."/>
            <person name="Singh N.D."/>
            <person name="Abad J.P."/>
            <person name="Abt D.N."/>
            <person name="Adryan B."/>
            <person name="Aguade M."/>
            <person name="Akashi H."/>
            <person name="Anderson W.W."/>
            <person name="Aquadro C.F."/>
            <person name="Ardell D.H."/>
            <person name="Arguello R."/>
            <person name="Artieri C.G."/>
            <person name="Barbash D.A."/>
            <person name="Barker D."/>
            <person name="Barsanti P."/>
            <person name="Batterham P."/>
            <person name="Batzoglou S."/>
            <person name="Begun D."/>
            <person name="Bhutkar A."/>
            <person name="Blanco E."/>
            <person name="Bosak S.A."/>
            <person name="Bradley R.K."/>
            <person name="Brand A.D."/>
            <person name="Brent M.R."/>
            <person name="Brooks A.N."/>
            <person name="Brown R.H."/>
            <person name="Butlin R.K."/>
            <person name="Caggese C."/>
            <person name="Calvi B.R."/>
            <person name="Bernardo de Carvalho A."/>
            <person name="Caspi A."/>
            <person name="Castrezana S."/>
            <person name="Celniker S.E."/>
            <person name="Chang J.L."/>
            <person name="Chapple C."/>
            <person name="Chatterji S."/>
            <person name="Chinwalla A."/>
            <person name="Civetta A."/>
            <person name="Clifton S.W."/>
            <person name="Comeron J.M."/>
            <person name="Costello J.C."/>
            <person name="Coyne J.A."/>
            <person name="Daub J."/>
            <person name="David R.G."/>
            <person name="Delcher A.L."/>
            <person name="Delehaunty K."/>
            <person name="Do C.B."/>
            <person name="Ebling H."/>
            <person name="Edwards K."/>
            <person name="Eickbush T."/>
            <person name="Evans J.D."/>
            <person name="Filipski A."/>
            <person name="Findeiss S."/>
            <person name="Freyhult E."/>
            <person name="Fulton L."/>
            <person name="Fulton R."/>
            <person name="Garcia A.C."/>
            <person name="Gardiner A."/>
            <person name="Garfield D.A."/>
            <person name="Garvin B.E."/>
            <person name="Gibson G."/>
            <person name="Gilbert D."/>
            <person name="Gnerre S."/>
            <person name="Godfrey J."/>
            <person name="Good R."/>
            <person name="Gotea V."/>
            <person name="Gravely B."/>
            <person name="Greenberg A.J."/>
            <person name="Griffiths-Jones S."/>
            <person name="Gross S."/>
            <person name="Guigo R."/>
            <person name="Gustafson E.A."/>
            <person name="Haerty W."/>
            <person name="Hahn M.W."/>
            <person name="Halligan D.L."/>
            <person name="Halpern A.L."/>
            <person name="Halter G.M."/>
            <person name="Han M.V."/>
            <person name="Heger A."/>
            <person name="Hillier L."/>
            <person name="Hinrichs A.S."/>
            <person name="Holmes I."/>
            <person name="Hoskins R.A."/>
            <person name="Hubisz M.J."/>
            <person name="Hultmark D."/>
            <person name="Huntley M.A."/>
            <person name="Jaffe D.B."/>
            <person name="Jagadeeshan S."/>
            <person name="Jeck W.R."/>
            <person name="Johnson J."/>
            <person name="Jones C.D."/>
            <person name="Jordan W.C."/>
            <person name="Karpen G.H."/>
            <person name="Kataoka E."/>
            <person name="Keightley P.D."/>
            <person name="Kheradpour P."/>
            <person name="Kirkness E.F."/>
            <person name="Koerich L.B."/>
            <person name="Kristiansen K."/>
            <person name="Kudrna D."/>
            <person name="Kulathinal R.J."/>
            <person name="Kumar S."/>
            <person name="Kwok R."/>
            <person name="Lander E."/>
            <person name="Langley C.H."/>
            <person name="Lapoint R."/>
            <person name="Lazzaro B.P."/>
            <person name="Lee S.J."/>
            <person name="Levesque L."/>
            <person name="Li R."/>
            <person name="Lin C.F."/>
            <person name="Lin M.F."/>
            <person name="Lindblad-Toh K."/>
            <person name="Llopart A."/>
            <person name="Long M."/>
            <person name="Low L."/>
            <person name="Lozovsky E."/>
            <person name="Lu J."/>
            <person name="Luo M."/>
            <person name="Machado C.A."/>
            <person name="Makalowski W."/>
            <person name="Marzo M."/>
            <person name="Matsuda M."/>
            <person name="Matzkin L."/>
            <person name="McAllister B."/>
            <person name="McBride C.S."/>
            <person name="McKernan B."/>
            <person name="McKernan K."/>
            <person name="Mendez-Lago M."/>
            <person name="Minx P."/>
            <person name="Mollenhauer M.U."/>
            <person name="Montooth K."/>
            <person name="Mount S.M."/>
            <person name="Mu X."/>
            <person name="Myers E."/>
            <person name="Negre B."/>
            <person name="Newfeld S."/>
            <person name="Nielsen R."/>
            <person name="Noor M.A."/>
            <person name="O'Grady P."/>
            <person name="Pachter L."/>
            <person name="Papaceit M."/>
            <person name="Parisi M.J."/>
            <person name="Parisi M."/>
            <person name="Parts L."/>
            <person name="Pedersen J.S."/>
            <person name="Pesole G."/>
            <person name="Phillippy A.M."/>
            <person name="Ponting C.P."/>
            <person name="Pop M."/>
            <person name="Porcelli D."/>
            <person name="Powell J.R."/>
            <person name="Prohaska S."/>
            <person name="Pruitt K."/>
            <person name="Puig M."/>
            <person name="Quesneville H."/>
            <person name="Ram K.R."/>
            <person name="Rand D."/>
            <person name="Rasmussen M.D."/>
            <person name="Reed L.K."/>
            <person name="Reenan R."/>
            <person name="Reily A."/>
            <person name="Remington K.A."/>
            <person name="Rieger T.T."/>
            <person name="Ritchie M.G."/>
            <person name="Robin C."/>
            <person name="Rogers Y.H."/>
            <person name="Rohde C."/>
            <person name="Rozas J."/>
            <person name="Rubenfield M.J."/>
            <person name="Ruiz A."/>
            <person name="Russo S."/>
            <person name="Salzberg S.L."/>
            <person name="Sanchez-Gracia A."/>
            <person name="Saranga D.J."/>
            <person name="Sato H."/>
            <person name="Schaeffer S.W."/>
            <person name="Schatz M.C."/>
            <person name="Schlenke T."/>
            <person name="Schwartz R."/>
            <person name="Segarra C."/>
            <person name="Singh R.S."/>
            <person name="Sirot L."/>
            <person name="Sirota M."/>
            <person name="Sisneros N.B."/>
            <person name="Smith C.D."/>
            <person name="Smith T.F."/>
            <person name="Spieth J."/>
            <person name="Stage D.E."/>
            <person name="Stark A."/>
            <person name="Stephan W."/>
            <person name="Strausberg R.L."/>
            <person name="Strempel S."/>
            <person name="Sturgill D."/>
            <person name="Sutton G."/>
            <person name="Sutton G.G."/>
            <person name="Tao W."/>
            <person name="Teichmann S."/>
            <person name="Tobari Y.N."/>
            <person name="Tomimura Y."/>
            <person name="Tsolas J.M."/>
            <person name="Valente V.L."/>
            <person name="Venter E."/>
            <person name="Venter J.C."/>
            <person name="Vicario S."/>
            <person name="Vieira F.G."/>
            <person name="Vilella A.J."/>
            <person name="Villasante A."/>
            <person name="Walenz B."/>
            <person name="Wang J."/>
            <person name="Wasserman M."/>
            <person name="Watts T."/>
            <person name="Wilson D."/>
            <person name="Wilson R.K."/>
            <person name="Wing R.A."/>
            <person name="Wolfner M.F."/>
            <person name="Wong A."/>
            <person name="Wong G.K."/>
            <person name="Wu C.I."/>
            <person name="Wu G."/>
            <person name="Yamamoto D."/>
            <person name="Yang H.P."/>
            <person name="Yang S.P."/>
            <person name="Yorke J.A."/>
            <person name="Yoshida K."/>
            <person name="Zdobnov E."/>
            <person name="Zhang P."/>
            <person name="Zhang Y."/>
            <person name="Zimin A.V."/>
            <person name="Baldwin J."/>
            <person name="Abdouelleil A."/>
            <person name="Abdulkadir J."/>
            <person name="Abebe A."/>
            <person name="Abera B."/>
            <person name="Abreu J."/>
            <person name="Acer S.C."/>
            <person name="Aftuck L."/>
            <person name="Alexander A."/>
            <person name="An P."/>
            <person name="Anderson E."/>
            <person name="Anderson S."/>
            <person name="Arachi H."/>
            <person name="Azer M."/>
            <person name="Bachantsang P."/>
            <person name="Barry A."/>
            <person name="Bayul T."/>
            <person name="Berlin A."/>
            <person name="Bessette D."/>
            <person name="Bloom T."/>
            <person name="Blye J."/>
            <person name="Boguslavskiy L."/>
            <person name="Bonnet C."/>
            <person name="Boukhgalter B."/>
            <person name="Bourzgui I."/>
            <person name="Brown A."/>
            <person name="Cahill P."/>
            <person name="Channer S."/>
            <person name="Cheshatsang Y."/>
            <person name="Chuda L."/>
            <person name="Citroen M."/>
            <person name="Collymore A."/>
            <person name="Cooke P."/>
            <person name="Costello M."/>
            <person name="D'Aco K."/>
            <person name="Daza R."/>
            <person name="De Haan G."/>
            <person name="DeGray S."/>
            <person name="DeMaso C."/>
            <person name="Dhargay N."/>
            <person name="Dooley K."/>
            <person name="Dooley E."/>
            <person name="Doricent M."/>
            <person name="Dorje P."/>
            <person name="Dorjee K."/>
            <person name="Dupes A."/>
            <person name="Elong R."/>
            <person name="Falk J."/>
            <person name="Farina A."/>
            <person name="Faro S."/>
            <person name="Ferguson D."/>
            <person name="Fisher S."/>
            <person name="Foley C.D."/>
            <person name="Franke A."/>
            <person name="Friedrich D."/>
            <person name="Gadbois L."/>
            <person name="Gearin G."/>
            <person name="Gearin C.R."/>
            <person name="Giannoukos G."/>
            <person name="Goode T."/>
            <person name="Graham J."/>
            <person name="Grandbois E."/>
            <person name="Grewal S."/>
            <person name="Gyaltsen K."/>
            <person name="Hafez N."/>
            <person name="Hagos B."/>
            <person name="Hall J."/>
            <person name="Henson C."/>
            <person name="Hollinger A."/>
            <person name="Honan T."/>
            <person name="Huard M.D."/>
            <person name="Hughes L."/>
            <person name="Hurhula B."/>
            <person name="Husby M.E."/>
            <person name="Kamat A."/>
            <person name="Kanga B."/>
            <person name="Kashin S."/>
            <person name="Khazanovich D."/>
            <person name="Kisner P."/>
            <person name="Lance K."/>
            <person name="Lara M."/>
            <person name="Lee W."/>
            <person name="Lennon N."/>
            <person name="Letendre F."/>
            <person name="LeVine R."/>
            <person name="Lipovsky A."/>
            <person name="Liu X."/>
            <person name="Liu J."/>
            <person name="Liu S."/>
            <person name="Lokyitsang T."/>
            <person name="Lokyitsang Y."/>
            <person name="Lubonja R."/>
            <person name="Lui A."/>
            <person name="MacDonald P."/>
            <person name="Magnisalis V."/>
            <person name="Maru K."/>
            <person name="Matthews C."/>
            <person name="McCusker W."/>
            <person name="McDonough S."/>
            <person name="Mehta T."/>
            <person name="Meldrim J."/>
            <person name="Meneus L."/>
            <person name="Mihai O."/>
            <person name="Mihalev A."/>
            <person name="Mihova T."/>
            <person name="Mittelman R."/>
            <person name="Mlenga V."/>
            <person name="Montmayeur A."/>
            <person name="Mulrain L."/>
            <person name="Navidi A."/>
            <person name="Naylor J."/>
            <person name="Negash T."/>
            <person name="Nguyen T."/>
            <person name="Nguyen N."/>
            <person name="Nicol R."/>
            <person name="Norbu C."/>
            <person name="Norbu N."/>
            <person name="Novod N."/>
            <person name="O'Neill B."/>
            <person name="Osman S."/>
            <person name="Markiewicz E."/>
            <person name="Oyono O.L."/>
            <person name="Patti C."/>
            <person name="Phunkhang P."/>
            <person name="Pierre F."/>
            <person name="Priest M."/>
            <person name="Raghuraman S."/>
            <person name="Rege F."/>
            <person name="Reyes R."/>
            <person name="Rise C."/>
            <person name="Rogov P."/>
            <person name="Ross K."/>
            <person name="Ryan E."/>
            <person name="Settipalli S."/>
            <person name="Shea T."/>
            <person name="Sherpa N."/>
            <person name="Shi L."/>
            <person name="Shih D."/>
            <person name="Sparrow T."/>
            <person name="Spaulding J."/>
            <person name="Stalker J."/>
            <person name="Stange-Thomann N."/>
            <person name="Stavropoulos S."/>
            <person name="Stone C."/>
            <person name="Strader C."/>
            <person name="Tesfaye S."/>
            <person name="Thomson T."/>
            <person name="Thoulutsang Y."/>
            <person name="Thoulutsang D."/>
            <person name="Topham K."/>
            <person name="Topping I."/>
            <person name="Tsamla T."/>
            <person name="Vassiliev H."/>
            <person name="Vo A."/>
            <person name="Wangchuk T."/>
            <person name="Wangdi T."/>
            <person name="Weiand M."/>
            <person name="Wilkinson J."/>
            <person name="Wilson A."/>
            <person name="Yadav S."/>
            <person name="Young G."/>
            <person name="Yu Q."/>
            <person name="Zembek L."/>
            <person name="Zhong D."/>
            <person name="Zimmer A."/>
            <person name="Zwirko Z."/>
            <person name="Jaffe D.B."/>
            <person name="Alvarez P."/>
            <person name="Brockman W."/>
            <person name="Butler J."/>
            <person name="Chin C."/>
            <person name="Gnerre S."/>
            <person name="Grabherr M."/>
            <person name="Kleber M."/>
            <person name="Mauceli E."/>
            <person name="MacCallum I."/>
        </authorList>
    </citation>
    <scope>NUCLEOTIDE SEQUENCE [LARGE SCALE GENOMIC DNA]</scope>
    <source>
        <strain evidence="4">Tai18E2 / Tucson 14021-0261.01</strain>
    </source>
</reference>
<proteinExistence type="predicted"/>
<dbReference type="OrthoDB" id="7871802at2759"/>
<accession>B4PT47</accession>
<keyword evidence="4" id="KW-1185">Reference proteome</keyword>
<dbReference type="HOGENOM" id="CLU_1733405_0_0_1"/>
<evidence type="ECO:0000313" key="4">
    <source>
        <dbReference type="Proteomes" id="UP000002282"/>
    </source>
</evidence>
<dbReference type="PhylomeDB" id="B4PT47"/>
<feature type="compositionally biased region" description="Pro residues" evidence="1">
    <location>
        <begin position="118"/>
        <end position="152"/>
    </location>
</feature>
<feature type="chain" id="PRO_5002822477" evidence="2">
    <location>
        <begin position="25"/>
        <end position="152"/>
    </location>
</feature>
<dbReference type="KEGG" id="dya:Dyak_GE25870"/>
<feature type="compositionally biased region" description="Low complexity" evidence="1">
    <location>
        <begin position="79"/>
        <end position="106"/>
    </location>
</feature>
<name>B4PT47_DROYA</name>
<feature type="region of interest" description="Disordered" evidence="1">
    <location>
        <begin position="78"/>
        <end position="152"/>
    </location>
</feature>
<feature type="signal peptide" evidence="2">
    <location>
        <begin position="1"/>
        <end position="24"/>
    </location>
</feature>
<reference evidence="3 4" key="2">
    <citation type="journal article" date="2007" name="PLoS Biol.">
        <title>Principles of genome evolution in the Drosophila melanogaster species group.</title>
        <authorList>
            <person name="Ranz J.M."/>
            <person name="Maurin D."/>
            <person name="Chan Y.S."/>
            <person name="von Grotthuss M."/>
            <person name="Hillier L.W."/>
            <person name="Roote J."/>
            <person name="Ashburner M."/>
            <person name="Bergman C.M."/>
        </authorList>
    </citation>
    <scope>NUCLEOTIDE SEQUENCE [LARGE SCALE GENOMIC DNA]</scope>
    <source>
        <strain evidence="4">Tai18E2 / Tucson 14021-0261.01</strain>
    </source>
</reference>
<organism evidence="3 4">
    <name type="scientific">Drosophila yakuba</name>
    <name type="common">Fruit fly</name>
    <dbReference type="NCBI Taxonomy" id="7245"/>
    <lineage>
        <taxon>Eukaryota</taxon>
        <taxon>Metazoa</taxon>
        <taxon>Ecdysozoa</taxon>
        <taxon>Arthropoda</taxon>
        <taxon>Hexapoda</taxon>
        <taxon>Insecta</taxon>
        <taxon>Pterygota</taxon>
        <taxon>Neoptera</taxon>
        <taxon>Endopterygota</taxon>
        <taxon>Diptera</taxon>
        <taxon>Brachycera</taxon>
        <taxon>Muscomorpha</taxon>
        <taxon>Ephydroidea</taxon>
        <taxon>Drosophilidae</taxon>
        <taxon>Drosophila</taxon>
        <taxon>Sophophora</taxon>
    </lineage>
</organism>
<dbReference type="Proteomes" id="UP000002282">
    <property type="component" value="Chromosome 3R"/>
</dbReference>
<dbReference type="EMBL" id="CM000160">
    <property type="protein sequence ID" value="EDW96508.1"/>
    <property type="molecule type" value="Genomic_DNA"/>
</dbReference>
<gene>
    <name evidence="3" type="primary">Dyak\GE25870</name>
    <name evidence="3" type="synonym">dyak_GLEANR_9463</name>
    <name evidence="3" type="synonym">GE25870</name>
    <name evidence="3" type="ORF">Dyak_GE25870</name>
</gene>
<protein>
    <submittedName>
        <fullName evidence="3">Uncharacterized protein</fullName>
    </submittedName>
</protein>
<evidence type="ECO:0000313" key="3">
    <source>
        <dbReference type="EMBL" id="EDW96508.1"/>
    </source>
</evidence>
<dbReference type="OMA" id="EYLICRN"/>
<keyword evidence="2" id="KW-0732">Signal</keyword>
<dbReference type="AlphaFoldDB" id="B4PT47"/>
<evidence type="ECO:0000256" key="2">
    <source>
        <dbReference type="SAM" id="SignalP"/>
    </source>
</evidence>
<sequence>MSARRAILFAVGLCLMSSFLSIEARSLENTSVKTKRDTDWWTLLEDIIYDSDSDSEDADNENYLICRNCSVIVNAAPNATADGGTAAPQPGAAATGSTPVSPATSPGSPPGAQVPVAPETPAPSAPATPPPVTAPPTAAPPSAAPPTAAPGG</sequence>
<evidence type="ECO:0000256" key="1">
    <source>
        <dbReference type="SAM" id="MobiDB-lite"/>
    </source>
</evidence>